<keyword evidence="5" id="KW-0539">Nucleus</keyword>
<organism evidence="7 8">
    <name type="scientific">Cicer arietinum</name>
    <name type="common">Chickpea</name>
    <name type="synonym">Garbanzo</name>
    <dbReference type="NCBI Taxonomy" id="3827"/>
    <lineage>
        <taxon>Eukaryota</taxon>
        <taxon>Viridiplantae</taxon>
        <taxon>Streptophyta</taxon>
        <taxon>Embryophyta</taxon>
        <taxon>Tracheophyta</taxon>
        <taxon>Spermatophyta</taxon>
        <taxon>Magnoliopsida</taxon>
        <taxon>eudicotyledons</taxon>
        <taxon>Gunneridae</taxon>
        <taxon>Pentapetalae</taxon>
        <taxon>rosids</taxon>
        <taxon>fabids</taxon>
        <taxon>Fabales</taxon>
        <taxon>Fabaceae</taxon>
        <taxon>Papilionoideae</taxon>
        <taxon>50 kb inversion clade</taxon>
        <taxon>NPAAA clade</taxon>
        <taxon>Hologalegina</taxon>
        <taxon>IRL clade</taxon>
        <taxon>Cicereae</taxon>
        <taxon>Cicer</taxon>
    </lineage>
</organism>
<dbReference type="SUPFAM" id="SSF47459">
    <property type="entry name" value="HLH, helix-loop-helix DNA-binding domain"/>
    <property type="match status" value="1"/>
</dbReference>
<dbReference type="GeneID" id="101510097"/>
<evidence type="ECO:0000256" key="4">
    <source>
        <dbReference type="ARBA" id="ARBA00023163"/>
    </source>
</evidence>
<dbReference type="InterPro" id="IPR036638">
    <property type="entry name" value="HLH_DNA-bd_sf"/>
</dbReference>
<dbReference type="STRING" id="3827.A0A1S2XI65"/>
<comment type="subcellular location">
    <subcellularLocation>
        <location evidence="1">Nucleus</location>
    </subcellularLocation>
</comment>
<evidence type="ECO:0000256" key="5">
    <source>
        <dbReference type="ARBA" id="ARBA00023242"/>
    </source>
</evidence>
<dbReference type="PANTHER" id="PTHR45914:SF24">
    <property type="entry name" value="BHLH DOMAIN-CONTAINING PROTEIN"/>
    <property type="match status" value="1"/>
</dbReference>
<dbReference type="GO" id="GO:0046983">
    <property type="term" value="F:protein dimerization activity"/>
    <property type="evidence" value="ECO:0007669"/>
    <property type="project" value="InterPro"/>
</dbReference>
<dbReference type="KEGG" id="cam:101510097"/>
<dbReference type="InterPro" id="IPR011598">
    <property type="entry name" value="bHLH_dom"/>
</dbReference>
<dbReference type="SMART" id="SM00353">
    <property type="entry name" value="HLH"/>
    <property type="match status" value="1"/>
</dbReference>
<dbReference type="InterPro" id="IPR045843">
    <property type="entry name" value="IND-like"/>
</dbReference>
<evidence type="ECO:0000256" key="2">
    <source>
        <dbReference type="ARBA" id="ARBA00023015"/>
    </source>
</evidence>
<dbReference type="AlphaFoldDB" id="A0A1S2XI65"/>
<accession>A0A1S2XI65</accession>
<protein>
    <submittedName>
        <fullName evidence="8">Transcription factor bHLH52-like</fullName>
    </submittedName>
</protein>
<sequence>MTLSTYHSYSYNNNFYLPSSLVQTTNSEIITFQPQEQLSSYVDDESFLFQSPYVYSNETNYPSSSYQLLDDTTFNENFISINEIFSNEQYYCPLPCAKRQKLCHEQIEEEQELLNSTNCFLNEFLTSIEGEPPPPPFYAVQEFNNEGNNIVNVVSDEKKLVKEKSVSTQSVAARERRRKISEKTQELGKLVPGGIKMNTAEMLNAASSYVQFLQAQLRILQLMQTLTKEDKEGPSSEDLQKLVVSPLVQERLYSEEMCFVPKEFVTTTLTNHDDVRSQPTILKGLKQLIGSQIEKKPKQE</sequence>
<evidence type="ECO:0000256" key="3">
    <source>
        <dbReference type="ARBA" id="ARBA00023125"/>
    </source>
</evidence>
<dbReference type="GO" id="GO:0005634">
    <property type="term" value="C:nucleus"/>
    <property type="evidence" value="ECO:0007669"/>
    <property type="project" value="UniProtKB-SubCell"/>
</dbReference>
<dbReference type="GO" id="GO:0003700">
    <property type="term" value="F:DNA-binding transcription factor activity"/>
    <property type="evidence" value="ECO:0007669"/>
    <property type="project" value="InterPro"/>
</dbReference>
<proteinExistence type="predicted"/>
<gene>
    <name evidence="8" type="primary">LOC101510097</name>
</gene>
<evidence type="ECO:0000313" key="8">
    <source>
        <dbReference type="RefSeq" id="XP_004488863.1"/>
    </source>
</evidence>
<evidence type="ECO:0000259" key="6">
    <source>
        <dbReference type="PROSITE" id="PS50888"/>
    </source>
</evidence>
<dbReference type="GO" id="GO:0003677">
    <property type="term" value="F:DNA binding"/>
    <property type="evidence" value="ECO:0007669"/>
    <property type="project" value="UniProtKB-KW"/>
</dbReference>
<dbReference type="OrthoDB" id="1921534at2759"/>
<keyword evidence="7" id="KW-1185">Reference proteome</keyword>
<keyword evidence="3" id="KW-0238">DNA-binding</keyword>
<evidence type="ECO:0000256" key="1">
    <source>
        <dbReference type="ARBA" id="ARBA00004123"/>
    </source>
</evidence>
<dbReference type="Proteomes" id="UP000087171">
    <property type="component" value="Chromosome Ca1"/>
</dbReference>
<evidence type="ECO:0000313" key="7">
    <source>
        <dbReference type="Proteomes" id="UP000087171"/>
    </source>
</evidence>
<dbReference type="eggNOG" id="ENOG502S03F">
    <property type="taxonomic scope" value="Eukaryota"/>
</dbReference>
<dbReference type="Pfam" id="PF00010">
    <property type="entry name" value="HLH"/>
    <property type="match status" value="1"/>
</dbReference>
<dbReference type="Gene3D" id="4.10.280.10">
    <property type="entry name" value="Helix-loop-helix DNA-binding domain"/>
    <property type="match status" value="1"/>
</dbReference>
<dbReference type="PaxDb" id="3827-XP_004488863.1"/>
<dbReference type="PROSITE" id="PS50888">
    <property type="entry name" value="BHLH"/>
    <property type="match status" value="1"/>
</dbReference>
<dbReference type="PANTHER" id="PTHR45914">
    <property type="entry name" value="TRANSCRIPTION FACTOR HEC3-RELATED"/>
    <property type="match status" value="1"/>
</dbReference>
<dbReference type="RefSeq" id="XP_004488863.1">
    <property type="nucleotide sequence ID" value="XM_004488806.3"/>
</dbReference>
<keyword evidence="2" id="KW-0805">Transcription regulation</keyword>
<reference evidence="8" key="2">
    <citation type="submission" date="2025-08" db="UniProtKB">
        <authorList>
            <consortium name="RefSeq"/>
        </authorList>
    </citation>
    <scope>IDENTIFICATION</scope>
    <source>
        <tissue evidence="8">Etiolated seedlings</tissue>
    </source>
</reference>
<reference evidence="7" key="1">
    <citation type="journal article" date="2013" name="Nat. Biotechnol.">
        <title>Draft genome sequence of chickpea (Cicer arietinum) provides a resource for trait improvement.</title>
        <authorList>
            <person name="Varshney R.K."/>
            <person name="Song C."/>
            <person name="Saxena R.K."/>
            <person name="Azam S."/>
            <person name="Yu S."/>
            <person name="Sharpe A.G."/>
            <person name="Cannon S."/>
            <person name="Baek J."/>
            <person name="Rosen B.D."/>
            <person name="Tar'an B."/>
            <person name="Millan T."/>
            <person name="Zhang X."/>
            <person name="Ramsay L.D."/>
            <person name="Iwata A."/>
            <person name="Wang Y."/>
            <person name="Nelson W."/>
            <person name="Farmer A.D."/>
            <person name="Gaur P.M."/>
            <person name="Soderlund C."/>
            <person name="Penmetsa R.V."/>
            <person name="Xu C."/>
            <person name="Bharti A.K."/>
            <person name="He W."/>
            <person name="Winter P."/>
            <person name="Zhao S."/>
            <person name="Hane J.K."/>
            <person name="Carrasquilla-Garcia N."/>
            <person name="Condie J.A."/>
            <person name="Upadhyaya H.D."/>
            <person name="Luo M.C."/>
            <person name="Thudi M."/>
            <person name="Gowda C.L."/>
            <person name="Singh N.P."/>
            <person name="Lichtenzveig J."/>
            <person name="Gali K.K."/>
            <person name="Rubio J."/>
            <person name="Nadarajan N."/>
            <person name="Dolezel J."/>
            <person name="Bansal K.C."/>
            <person name="Xu X."/>
            <person name="Edwards D."/>
            <person name="Zhang G."/>
            <person name="Kahl G."/>
            <person name="Gil J."/>
            <person name="Singh K.B."/>
            <person name="Datta S.K."/>
            <person name="Jackson S.A."/>
            <person name="Wang J."/>
            <person name="Cook D.R."/>
        </authorList>
    </citation>
    <scope>NUCLEOTIDE SEQUENCE [LARGE SCALE GENOMIC DNA]</scope>
    <source>
        <strain evidence="7">cv. CDC Frontier</strain>
    </source>
</reference>
<name>A0A1S2XI65_CICAR</name>
<feature type="domain" description="BHLH" evidence="6">
    <location>
        <begin position="164"/>
        <end position="213"/>
    </location>
</feature>
<keyword evidence="4" id="KW-0804">Transcription</keyword>